<sequence length="106" mass="11857">MSTNKDRGQSKFKRFKKNLLYFPECPSNIKKGKGKKHNALAQPETTKTNKKIKKQCCGGMNKQLDKKGKGKATANVADSELDTEMGELAFMADVDNEINEIPYSNN</sequence>
<gene>
    <name evidence="2" type="ORF">VKT23_019033</name>
</gene>
<protein>
    <submittedName>
        <fullName evidence="2">Uncharacterized protein</fullName>
    </submittedName>
</protein>
<evidence type="ECO:0000313" key="2">
    <source>
        <dbReference type="EMBL" id="KAK7436626.1"/>
    </source>
</evidence>
<comment type="caution">
    <text evidence="2">The sequence shown here is derived from an EMBL/GenBank/DDBJ whole genome shotgun (WGS) entry which is preliminary data.</text>
</comment>
<feature type="region of interest" description="Disordered" evidence="1">
    <location>
        <begin position="31"/>
        <end position="53"/>
    </location>
</feature>
<keyword evidence="3" id="KW-1185">Reference proteome</keyword>
<organism evidence="2 3">
    <name type="scientific">Marasmiellus scandens</name>
    <dbReference type="NCBI Taxonomy" id="2682957"/>
    <lineage>
        <taxon>Eukaryota</taxon>
        <taxon>Fungi</taxon>
        <taxon>Dikarya</taxon>
        <taxon>Basidiomycota</taxon>
        <taxon>Agaricomycotina</taxon>
        <taxon>Agaricomycetes</taxon>
        <taxon>Agaricomycetidae</taxon>
        <taxon>Agaricales</taxon>
        <taxon>Marasmiineae</taxon>
        <taxon>Omphalotaceae</taxon>
        <taxon>Marasmiellus</taxon>
    </lineage>
</organism>
<accession>A0ABR1IMI3</accession>
<dbReference type="Proteomes" id="UP001498398">
    <property type="component" value="Unassembled WGS sequence"/>
</dbReference>
<proteinExistence type="predicted"/>
<evidence type="ECO:0000256" key="1">
    <source>
        <dbReference type="SAM" id="MobiDB-lite"/>
    </source>
</evidence>
<evidence type="ECO:0000313" key="3">
    <source>
        <dbReference type="Proteomes" id="UP001498398"/>
    </source>
</evidence>
<dbReference type="EMBL" id="JBANRG010000092">
    <property type="protein sequence ID" value="KAK7436626.1"/>
    <property type="molecule type" value="Genomic_DNA"/>
</dbReference>
<reference evidence="2 3" key="1">
    <citation type="submission" date="2024-01" db="EMBL/GenBank/DDBJ databases">
        <title>A draft genome for the cacao thread blight pathogen Marasmiellus scandens.</title>
        <authorList>
            <person name="Baruah I.K."/>
            <person name="Leung J."/>
            <person name="Bukari Y."/>
            <person name="Amoako-Attah I."/>
            <person name="Meinhardt L.W."/>
            <person name="Bailey B.A."/>
            <person name="Cohen S.P."/>
        </authorList>
    </citation>
    <scope>NUCLEOTIDE SEQUENCE [LARGE SCALE GENOMIC DNA]</scope>
    <source>
        <strain evidence="2 3">GH-19</strain>
    </source>
</reference>
<name>A0ABR1IMI3_9AGAR</name>
<feature type="non-terminal residue" evidence="2">
    <location>
        <position position="106"/>
    </location>
</feature>